<protein>
    <submittedName>
        <fullName evidence="1">Uncharacterized protein</fullName>
    </submittedName>
</protein>
<evidence type="ECO:0000313" key="1">
    <source>
        <dbReference type="EMBL" id="JAE30670.1"/>
    </source>
</evidence>
<sequence length="50" mass="5803">MGKVHFTTPNYPVCLLKPLNKISTQFIPLNYLSWSNSPPNKICHFCFSFK</sequence>
<dbReference type="EMBL" id="GBRH01167226">
    <property type="protein sequence ID" value="JAE30670.1"/>
    <property type="molecule type" value="Transcribed_RNA"/>
</dbReference>
<organism evidence="1">
    <name type="scientific">Arundo donax</name>
    <name type="common">Giant reed</name>
    <name type="synonym">Donax arundinaceus</name>
    <dbReference type="NCBI Taxonomy" id="35708"/>
    <lineage>
        <taxon>Eukaryota</taxon>
        <taxon>Viridiplantae</taxon>
        <taxon>Streptophyta</taxon>
        <taxon>Embryophyta</taxon>
        <taxon>Tracheophyta</taxon>
        <taxon>Spermatophyta</taxon>
        <taxon>Magnoliopsida</taxon>
        <taxon>Liliopsida</taxon>
        <taxon>Poales</taxon>
        <taxon>Poaceae</taxon>
        <taxon>PACMAD clade</taxon>
        <taxon>Arundinoideae</taxon>
        <taxon>Arundineae</taxon>
        <taxon>Arundo</taxon>
    </lineage>
</organism>
<reference evidence="1" key="2">
    <citation type="journal article" date="2015" name="Data Brief">
        <title>Shoot transcriptome of the giant reed, Arundo donax.</title>
        <authorList>
            <person name="Barrero R.A."/>
            <person name="Guerrero F.D."/>
            <person name="Moolhuijzen P."/>
            <person name="Goolsby J.A."/>
            <person name="Tidwell J."/>
            <person name="Bellgard S.E."/>
            <person name="Bellgard M.I."/>
        </authorList>
    </citation>
    <scope>NUCLEOTIDE SEQUENCE</scope>
    <source>
        <tissue evidence="1">Shoot tissue taken approximately 20 cm above the soil surface</tissue>
    </source>
</reference>
<reference evidence="1" key="1">
    <citation type="submission" date="2014-09" db="EMBL/GenBank/DDBJ databases">
        <authorList>
            <person name="Magalhaes I.L.F."/>
            <person name="Oliveira U."/>
            <person name="Santos F.R."/>
            <person name="Vidigal T.H.D.A."/>
            <person name="Brescovit A.D."/>
            <person name="Santos A.J."/>
        </authorList>
    </citation>
    <scope>NUCLEOTIDE SEQUENCE</scope>
    <source>
        <tissue evidence="1">Shoot tissue taken approximately 20 cm above the soil surface</tissue>
    </source>
</reference>
<dbReference type="AlphaFoldDB" id="A0A0A9H0D5"/>
<proteinExistence type="predicted"/>
<name>A0A0A9H0D5_ARUDO</name>
<accession>A0A0A9H0D5</accession>